<reference evidence="1 2" key="1">
    <citation type="submission" date="2018-03" db="EMBL/GenBank/DDBJ databases">
        <title>Genomic Encyclopedia of Archaeal and Bacterial Type Strains, Phase II (KMG-II): from individual species to whole genera.</title>
        <authorList>
            <person name="Goeker M."/>
        </authorList>
    </citation>
    <scope>NUCLEOTIDE SEQUENCE [LARGE SCALE GENOMIC DNA]</scope>
    <source>
        <strain evidence="1 2">DSM 28354</strain>
    </source>
</reference>
<protein>
    <recommendedName>
        <fullName evidence="3">Hemolytic protein HlpA-like protein</fullName>
    </recommendedName>
</protein>
<dbReference type="EMBL" id="PVTE01000006">
    <property type="protein sequence ID" value="PRY41100.1"/>
    <property type="molecule type" value="Genomic_DNA"/>
</dbReference>
<evidence type="ECO:0000313" key="1">
    <source>
        <dbReference type="EMBL" id="PRY41100.1"/>
    </source>
</evidence>
<dbReference type="AlphaFoldDB" id="A0A2T0T605"/>
<evidence type="ECO:0000313" key="2">
    <source>
        <dbReference type="Proteomes" id="UP000238375"/>
    </source>
</evidence>
<evidence type="ECO:0008006" key="3">
    <source>
        <dbReference type="Google" id="ProtNLM"/>
    </source>
</evidence>
<proteinExistence type="predicted"/>
<sequence>MPTAPVLFLIFNRPDTTQLVFEQIRQARPAQLFIAADGPRPTKSGEAMLCAQTRQVVHQVDWDCEVRTLFREQNLGCKRAVSSAIDWFFAQVDAGIILEDDCLPEQPFFSFCTDLLDRYRDDDRVMHISGITFQARRDVTAGASYYFSGFASIWGWATWRRAWQYYAVDPTENASNVSLAAPYFNQRQRWLLGEVIAGRLDTWDVQWLVAIRRHNGLSIVPRVSQVTNIGFGLGATHTVRKPNWLADLTAAPLELPLVHPSTVAINTEADWYDATHIHRQPWYMRILEWGYFSLMGLVKR</sequence>
<dbReference type="InterPro" id="IPR029044">
    <property type="entry name" value="Nucleotide-diphossugar_trans"/>
</dbReference>
<name>A0A2T0T605_9BACT</name>
<dbReference type="Gene3D" id="3.90.550.10">
    <property type="entry name" value="Spore Coat Polysaccharide Biosynthesis Protein SpsA, Chain A"/>
    <property type="match status" value="1"/>
</dbReference>
<keyword evidence="2" id="KW-1185">Reference proteome</keyword>
<comment type="caution">
    <text evidence="1">The sequence shown here is derived from an EMBL/GenBank/DDBJ whole genome shotgun (WGS) entry which is preliminary data.</text>
</comment>
<accession>A0A2T0T605</accession>
<organism evidence="1 2">
    <name type="scientific">Spirosoma oryzae</name>
    <dbReference type="NCBI Taxonomy" id="1469603"/>
    <lineage>
        <taxon>Bacteria</taxon>
        <taxon>Pseudomonadati</taxon>
        <taxon>Bacteroidota</taxon>
        <taxon>Cytophagia</taxon>
        <taxon>Cytophagales</taxon>
        <taxon>Cytophagaceae</taxon>
        <taxon>Spirosoma</taxon>
    </lineage>
</organism>
<dbReference type="SUPFAM" id="SSF53448">
    <property type="entry name" value="Nucleotide-diphospho-sugar transferases"/>
    <property type="match status" value="1"/>
</dbReference>
<gene>
    <name evidence="1" type="ORF">CLV58_106287</name>
</gene>
<dbReference type="Proteomes" id="UP000238375">
    <property type="component" value="Unassembled WGS sequence"/>
</dbReference>
<dbReference type="OrthoDB" id="9785375at2"/>
<dbReference type="RefSeq" id="WP_106137516.1">
    <property type="nucleotide sequence ID" value="NZ_PVTE01000006.1"/>
</dbReference>